<comment type="caution">
    <text evidence="1">The sequence shown here is derived from an EMBL/GenBank/DDBJ whole genome shotgun (WGS) entry which is preliminary data.</text>
</comment>
<dbReference type="STRING" id="1679170.AC625_01205"/>
<reference evidence="2" key="1">
    <citation type="submission" date="2015-07" db="EMBL/GenBank/DDBJ databases">
        <title>Genome sequencing project for genomic taxonomy and phylogenomics of Bacillus-like bacteria.</title>
        <authorList>
            <person name="Liu B."/>
            <person name="Wang J."/>
            <person name="Zhu Y."/>
            <person name="Liu G."/>
            <person name="Chen Q."/>
            <person name="Chen Z."/>
            <person name="Lan J."/>
            <person name="Che J."/>
            <person name="Ge C."/>
            <person name="Shi H."/>
            <person name="Pan Z."/>
            <person name="Liu X."/>
        </authorList>
    </citation>
    <scope>NUCLEOTIDE SEQUENCE [LARGE SCALE GENOMIC DNA]</scope>
    <source>
        <strain evidence="2">FJAT-27997</strain>
    </source>
</reference>
<gene>
    <name evidence="1" type="ORF">AC625_01205</name>
</gene>
<protein>
    <submittedName>
        <fullName evidence="1">Uncharacterized protein</fullName>
    </submittedName>
</protein>
<dbReference type="EMBL" id="LFZW01000001">
    <property type="protein sequence ID" value="KMY48318.1"/>
    <property type="molecule type" value="Genomic_DNA"/>
</dbReference>
<evidence type="ECO:0000313" key="1">
    <source>
        <dbReference type="EMBL" id="KMY48318.1"/>
    </source>
</evidence>
<proteinExistence type="predicted"/>
<dbReference type="PATRIC" id="fig|1679170.3.peg.229"/>
<dbReference type="AlphaFoldDB" id="A0A0K9GNU1"/>
<organism evidence="1 2">
    <name type="scientific">Peribacillus loiseleuriae</name>
    <dbReference type="NCBI Taxonomy" id="1679170"/>
    <lineage>
        <taxon>Bacteria</taxon>
        <taxon>Bacillati</taxon>
        <taxon>Bacillota</taxon>
        <taxon>Bacilli</taxon>
        <taxon>Bacillales</taxon>
        <taxon>Bacillaceae</taxon>
        <taxon>Peribacillus</taxon>
    </lineage>
</organism>
<evidence type="ECO:0000313" key="2">
    <source>
        <dbReference type="Proteomes" id="UP000037146"/>
    </source>
</evidence>
<keyword evidence="2" id="KW-1185">Reference proteome</keyword>
<accession>A0A0K9GNU1</accession>
<dbReference type="Proteomes" id="UP000037146">
    <property type="component" value="Unassembled WGS sequence"/>
</dbReference>
<sequence length="65" mass="7395">MKGHVFPSPNPTANLVSVLEGTKCNLFTYKDTSSVFFYCVEPSILFPLPRHLLFSKEFIEGEDVR</sequence>
<name>A0A0K9GNU1_9BACI</name>